<feature type="region of interest" description="Disordered" evidence="3">
    <location>
        <begin position="1"/>
        <end position="30"/>
    </location>
</feature>
<evidence type="ECO:0000313" key="5">
    <source>
        <dbReference type="EMBL" id="CUU59787.1"/>
    </source>
</evidence>
<reference evidence="6" key="1">
    <citation type="submission" date="2015-11" db="EMBL/GenBank/DDBJ databases">
        <authorList>
            <person name="Varghese N."/>
        </authorList>
    </citation>
    <scope>NUCLEOTIDE SEQUENCE [LARGE SCALE GENOMIC DNA]</scope>
    <source>
        <strain evidence="6">DSM 45899</strain>
    </source>
</reference>
<dbReference type="PANTHER" id="PTHR47235">
    <property type="entry name" value="BLR6548 PROTEIN"/>
    <property type="match status" value="1"/>
</dbReference>
<dbReference type="InterPro" id="IPR028082">
    <property type="entry name" value="Peripla_BP_I"/>
</dbReference>
<keyword evidence="6" id="KW-1185">Reference proteome</keyword>
<accession>A0A0S4QVQ8</accession>
<sequence>MQTPSTIPVAERDGARTGPRGSGGNARQARRRLRAVMTAALLATALIAAGACSAGETSTPAAACISPGVEPDAIELGVLYPDSGSFSTTFRGFRDGLAARLEIENSRGGVHGREITYTRADDRANTETNLTEAIRLVEKEQVFAVIEGSVAEAGSAHYLDAQGVPVTGLGPSAVWNNHRNMFTWSSLVSQTAVTTAWGQIARQQGGTRAAVLAVVNVPSSQELATTLSASMRWAGIPTVYTNLRLYSLSNVDRMAEAIVAAQADVVTGVVTPEIWGELASALREAGARIAVPLFPNGYDRASLISTGPVLAGMYIGQVTAPFELGLPAHQEYFNALTQYAPEITVQENQLALNGWLAADLMLRGLKEAGPCPSRAGFIDALRSVRHYDGGGLVRPAIDLSTYTLPSACLNVVQVDPTGQSYQLVGDGPVCGQIQTVS</sequence>
<evidence type="ECO:0000256" key="2">
    <source>
        <dbReference type="ARBA" id="ARBA00022729"/>
    </source>
</evidence>
<dbReference type="CDD" id="cd06341">
    <property type="entry name" value="PBP1_ABC_ligand_binding-like"/>
    <property type="match status" value="1"/>
</dbReference>
<dbReference type="SUPFAM" id="SSF53822">
    <property type="entry name" value="Periplasmic binding protein-like I"/>
    <property type="match status" value="1"/>
</dbReference>
<keyword evidence="2" id="KW-0732">Signal</keyword>
<organism evidence="5 6">
    <name type="scientific">Parafrankia irregularis</name>
    <dbReference type="NCBI Taxonomy" id="795642"/>
    <lineage>
        <taxon>Bacteria</taxon>
        <taxon>Bacillati</taxon>
        <taxon>Actinomycetota</taxon>
        <taxon>Actinomycetes</taxon>
        <taxon>Frankiales</taxon>
        <taxon>Frankiaceae</taxon>
        <taxon>Parafrankia</taxon>
    </lineage>
</organism>
<dbReference type="Proteomes" id="UP000198802">
    <property type="component" value="Unassembled WGS sequence"/>
</dbReference>
<protein>
    <submittedName>
        <fullName evidence="5">ABC-type branched-chain amino acid transport system, substrate-binding protein</fullName>
    </submittedName>
</protein>
<proteinExistence type="inferred from homology"/>
<dbReference type="RefSeq" id="WP_091284098.1">
    <property type="nucleotide sequence ID" value="NZ_FAOZ01000031.1"/>
</dbReference>
<evidence type="ECO:0000313" key="6">
    <source>
        <dbReference type="Proteomes" id="UP000198802"/>
    </source>
</evidence>
<dbReference type="Gene3D" id="3.40.50.2300">
    <property type="match status" value="2"/>
</dbReference>
<dbReference type="AlphaFoldDB" id="A0A0S4QVQ8"/>
<dbReference type="Pfam" id="PF13458">
    <property type="entry name" value="Peripla_BP_6"/>
    <property type="match status" value="1"/>
</dbReference>
<comment type="similarity">
    <text evidence="1">Belongs to the leucine-binding protein family.</text>
</comment>
<dbReference type="EMBL" id="FAOZ01000031">
    <property type="protein sequence ID" value="CUU59787.1"/>
    <property type="molecule type" value="Genomic_DNA"/>
</dbReference>
<dbReference type="InterPro" id="IPR028081">
    <property type="entry name" value="Leu-bd"/>
</dbReference>
<evidence type="ECO:0000256" key="1">
    <source>
        <dbReference type="ARBA" id="ARBA00010062"/>
    </source>
</evidence>
<evidence type="ECO:0000259" key="4">
    <source>
        <dbReference type="Pfam" id="PF13458"/>
    </source>
</evidence>
<evidence type="ECO:0000256" key="3">
    <source>
        <dbReference type="SAM" id="MobiDB-lite"/>
    </source>
</evidence>
<dbReference type="PANTHER" id="PTHR47235:SF1">
    <property type="entry name" value="BLR6548 PROTEIN"/>
    <property type="match status" value="1"/>
</dbReference>
<gene>
    <name evidence="5" type="ORF">Ga0074812_13187</name>
</gene>
<name>A0A0S4QVQ8_9ACTN</name>
<feature type="domain" description="Leucine-binding protein" evidence="4">
    <location>
        <begin position="74"/>
        <end position="418"/>
    </location>
</feature>